<protein>
    <submittedName>
        <fullName evidence="1">Uncharacterized protein</fullName>
    </submittedName>
</protein>
<comment type="caution">
    <text evidence="1">The sequence shown here is derived from an EMBL/GenBank/DDBJ whole genome shotgun (WGS) entry which is preliminary data.</text>
</comment>
<sequence>RCRVFREKPNRTSASTESDLLKFRKNLLKFAKSAIHDCLRWNRSLPTRWSSTAFFFGQPGCQAVPVGFQLLTTICPKHSLEQCSINISNWCFLCCKGGSFICSETCLTTFHLECR</sequence>
<reference evidence="1 2" key="1">
    <citation type="submission" date="2024-05" db="EMBL/GenBank/DDBJ databases">
        <title>Culex pipiens pipiens assembly and annotation.</title>
        <authorList>
            <person name="Alout H."/>
            <person name="Durand T."/>
        </authorList>
    </citation>
    <scope>NUCLEOTIDE SEQUENCE [LARGE SCALE GENOMIC DNA]</scope>
    <source>
        <strain evidence="1">HA-2024</strain>
        <tissue evidence="1">Whole body</tissue>
    </source>
</reference>
<accession>A0ABD1DIX2</accession>
<evidence type="ECO:0000313" key="1">
    <source>
        <dbReference type="EMBL" id="KAL1399699.1"/>
    </source>
</evidence>
<gene>
    <name evidence="1" type="ORF">pipiens_000183</name>
</gene>
<name>A0ABD1DIX2_CULPP</name>
<feature type="non-terminal residue" evidence="1">
    <location>
        <position position="115"/>
    </location>
</feature>
<organism evidence="1 2">
    <name type="scientific">Culex pipiens pipiens</name>
    <name type="common">Northern house mosquito</name>
    <dbReference type="NCBI Taxonomy" id="38569"/>
    <lineage>
        <taxon>Eukaryota</taxon>
        <taxon>Metazoa</taxon>
        <taxon>Ecdysozoa</taxon>
        <taxon>Arthropoda</taxon>
        <taxon>Hexapoda</taxon>
        <taxon>Insecta</taxon>
        <taxon>Pterygota</taxon>
        <taxon>Neoptera</taxon>
        <taxon>Endopterygota</taxon>
        <taxon>Diptera</taxon>
        <taxon>Nematocera</taxon>
        <taxon>Culicoidea</taxon>
        <taxon>Culicidae</taxon>
        <taxon>Culicinae</taxon>
        <taxon>Culicini</taxon>
        <taxon>Culex</taxon>
        <taxon>Culex</taxon>
    </lineage>
</organism>
<evidence type="ECO:0000313" key="2">
    <source>
        <dbReference type="Proteomes" id="UP001562425"/>
    </source>
</evidence>
<dbReference type="AlphaFoldDB" id="A0ABD1DIX2"/>
<feature type="non-terminal residue" evidence="1">
    <location>
        <position position="1"/>
    </location>
</feature>
<keyword evidence="2" id="KW-1185">Reference proteome</keyword>
<proteinExistence type="predicted"/>
<dbReference type="Proteomes" id="UP001562425">
    <property type="component" value="Unassembled WGS sequence"/>
</dbReference>
<dbReference type="EMBL" id="JBEHCU010005474">
    <property type="protein sequence ID" value="KAL1399699.1"/>
    <property type="molecule type" value="Genomic_DNA"/>
</dbReference>